<comment type="caution">
    <text evidence="4">The sequence shown here is derived from an EMBL/GenBank/DDBJ whole genome shotgun (WGS) entry which is preliminary data.</text>
</comment>
<dbReference type="Pfam" id="PF00440">
    <property type="entry name" value="TetR_N"/>
    <property type="match status" value="1"/>
</dbReference>
<name>A0A917LFL9_9NOCA</name>
<feature type="domain" description="HTH tetR-type" evidence="3">
    <location>
        <begin position="1"/>
        <end position="61"/>
    </location>
</feature>
<dbReference type="RefSeq" id="WP_188546305.1">
    <property type="nucleotide sequence ID" value="NZ_BMCU01000004.1"/>
</dbReference>
<dbReference type="EMBL" id="BMCU01000004">
    <property type="protein sequence ID" value="GGG19045.1"/>
    <property type="molecule type" value="Genomic_DNA"/>
</dbReference>
<accession>A0A917LFL9</accession>
<dbReference type="Gene3D" id="1.10.357.10">
    <property type="entry name" value="Tetracycline Repressor, domain 2"/>
    <property type="match status" value="1"/>
</dbReference>
<dbReference type="Proteomes" id="UP000654257">
    <property type="component" value="Unassembled WGS sequence"/>
</dbReference>
<feature type="DNA-binding region" description="H-T-H motif" evidence="2">
    <location>
        <begin position="24"/>
        <end position="43"/>
    </location>
</feature>
<reference evidence="4" key="2">
    <citation type="submission" date="2020-09" db="EMBL/GenBank/DDBJ databases">
        <authorList>
            <person name="Sun Q."/>
            <person name="Sedlacek I."/>
        </authorList>
    </citation>
    <scope>NUCLEOTIDE SEQUENCE</scope>
    <source>
        <strain evidence="4">CCM 7905</strain>
    </source>
</reference>
<dbReference type="GO" id="GO:0003677">
    <property type="term" value="F:DNA binding"/>
    <property type="evidence" value="ECO:0007669"/>
    <property type="project" value="UniProtKB-UniRule"/>
</dbReference>
<keyword evidence="5" id="KW-1185">Reference proteome</keyword>
<evidence type="ECO:0000313" key="5">
    <source>
        <dbReference type="Proteomes" id="UP000654257"/>
    </source>
</evidence>
<sequence>MERRDQIADCAIHLIADRGIRALTHRAIDSQLALPAGSTSYYFRSRRDLLTAIVDMLTSRSRTEFAELDTSHVVPSVARYLGRLVSERRHDVVARAAMTIECGDDQALRDRLANCLFSTPRAQALLGDTGGAGFVALLEGLVYETTVNGREFVDGFEPIIERYLNAQPRRYSN</sequence>
<dbReference type="SUPFAM" id="SSF46689">
    <property type="entry name" value="Homeodomain-like"/>
    <property type="match status" value="1"/>
</dbReference>
<evidence type="ECO:0000313" key="4">
    <source>
        <dbReference type="EMBL" id="GGG19045.1"/>
    </source>
</evidence>
<proteinExistence type="predicted"/>
<gene>
    <name evidence="4" type="ORF">GCM10007304_36260</name>
</gene>
<evidence type="ECO:0000256" key="1">
    <source>
        <dbReference type="ARBA" id="ARBA00023125"/>
    </source>
</evidence>
<dbReference type="PROSITE" id="PS50977">
    <property type="entry name" value="HTH_TETR_2"/>
    <property type="match status" value="1"/>
</dbReference>
<organism evidence="4 5">
    <name type="scientific">Rhodococcoides trifolii</name>
    <dbReference type="NCBI Taxonomy" id="908250"/>
    <lineage>
        <taxon>Bacteria</taxon>
        <taxon>Bacillati</taxon>
        <taxon>Actinomycetota</taxon>
        <taxon>Actinomycetes</taxon>
        <taxon>Mycobacteriales</taxon>
        <taxon>Nocardiaceae</taxon>
        <taxon>Rhodococcoides</taxon>
    </lineage>
</organism>
<dbReference type="InterPro" id="IPR001647">
    <property type="entry name" value="HTH_TetR"/>
</dbReference>
<protein>
    <recommendedName>
        <fullName evidence="3">HTH tetR-type domain-containing protein</fullName>
    </recommendedName>
</protein>
<keyword evidence="1 2" id="KW-0238">DNA-binding</keyword>
<evidence type="ECO:0000259" key="3">
    <source>
        <dbReference type="PROSITE" id="PS50977"/>
    </source>
</evidence>
<reference evidence="4" key="1">
    <citation type="journal article" date="2014" name="Int. J. Syst. Evol. Microbiol.">
        <title>Complete genome sequence of Corynebacterium casei LMG S-19264T (=DSM 44701T), isolated from a smear-ripened cheese.</title>
        <authorList>
            <consortium name="US DOE Joint Genome Institute (JGI-PGF)"/>
            <person name="Walter F."/>
            <person name="Albersmeier A."/>
            <person name="Kalinowski J."/>
            <person name="Ruckert C."/>
        </authorList>
    </citation>
    <scope>NUCLEOTIDE SEQUENCE</scope>
    <source>
        <strain evidence="4">CCM 7905</strain>
    </source>
</reference>
<dbReference type="InterPro" id="IPR009057">
    <property type="entry name" value="Homeodomain-like_sf"/>
</dbReference>
<evidence type="ECO:0000256" key="2">
    <source>
        <dbReference type="PROSITE-ProRule" id="PRU00335"/>
    </source>
</evidence>
<dbReference type="AlphaFoldDB" id="A0A917LFL9"/>